<keyword evidence="3" id="KW-0658">Purine biosynthesis</keyword>
<dbReference type="SUPFAM" id="SSF51246">
    <property type="entry name" value="Rudiment single hybrid motif"/>
    <property type="match status" value="1"/>
</dbReference>
<keyword evidence="11" id="KW-1185">Reference proteome</keyword>
<dbReference type="FunFam" id="3.90.600.10:FF:000001">
    <property type="entry name" value="Trifunctional purine biosynthetic protein adenosine-3"/>
    <property type="match status" value="1"/>
</dbReference>
<evidence type="ECO:0000313" key="11">
    <source>
        <dbReference type="Proteomes" id="UP000235672"/>
    </source>
</evidence>
<dbReference type="SUPFAM" id="SSF56059">
    <property type="entry name" value="Glutathione synthetase ATP-binding domain-like"/>
    <property type="match status" value="1"/>
</dbReference>
<name>A0A2J6PG61_9HELO</name>
<evidence type="ECO:0000313" key="10">
    <source>
        <dbReference type="EMBL" id="PMD13045.1"/>
    </source>
</evidence>
<dbReference type="AlphaFoldDB" id="A0A2J6PG61"/>
<gene>
    <name evidence="10" type="ORF">NA56DRAFT_675010</name>
</gene>
<dbReference type="SMART" id="SM01210">
    <property type="entry name" value="GARS_C"/>
    <property type="match status" value="1"/>
</dbReference>
<evidence type="ECO:0000256" key="7">
    <source>
        <dbReference type="ARBA" id="ARBA00042864"/>
    </source>
</evidence>
<dbReference type="InterPro" id="IPR037123">
    <property type="entry name" value="PRibGlycinamide_synth_C_sf"/>
</dbReference>
<dbReference type="EMBL" id="KZ613537">
    <property type="protein sequence ID" value="PMD13045.1"/>
    <property type="molecule type" value="Genomic_DNA"/>
</dbReference>
<evidence type="ECO:0000259" key="9">
    <source>
        <dbReference type="SMART" id="SM01210"/>
    </source>
</evidence>
<sequence>MVVHAFGDAGHEVVVEEFLEGQELSILTFSDGVTFKSMPPAQDHKRIFDGDKGPNMGGMGCYAPTNIPLSSVLQEIDKVILEPTFKGLRQEEIMKTCIEGRLQDIEVEMHNRSCAVVVIAAGGYPGKYPQGDEINMHDRHSQIEPAGQLNFFHAGTALREDGKLVTSRGRVIAVSATADSLENAVKLAYQGVTTVKFDGMFYRRDIAHRSVLGVSSSR</sequence>
<evidence type="ECO:0000256" key="3">
    <source>
        <dbReference type="ARBA" id="ARBA00022755"/>
    </source>
</evidence>
<dbReference type="SMART" id="SM01209">
    <property type="entry name" value="GARS_A"/>
    <property type="match status" value="1"/>
</dbReference>
<dbReference type="STRING" id="1745343.A0A2J6PG61"/>
<evidence type="ECO:0000256" key="2">
    <source>
        <dbReference type="ARBA" id="ARBA00022741"/>
    </source>
</evidence>
<dbReference type="PANTHER" id="PTHR43472">
    <property type="entry name" value="PHOSPHORIBOSYLAMINE--GLYCINE LIGASE"/>
    <property type="match status" value="1"/>
</dbReference>
<dbReference type="InterPro" id="IPR000115">
    <property type="entry name" value="PRibGlycinamide_synth"/>
</dbReference>
<dbReference type="InterPro" id="IPR020561">
    <property type="entry name" value="PRibGlycinamid_synth_ATP-grasp"/>
</dbReference>
<evidence type="ECO:0000256" key="8">
    <source>
        <dbReference type="ARBA" id="ARBA00049057"/>
    </source>
</evidence>
<proteinExistence type="inferred from homology"/>
<dbReference type="GO" id="GO:0009113">
    <property type="term" value="P:purine nucleobase biosynthetic process"/>
    <property type="evidence" value="ECO:0007669"/>
    <property type="project" value="InterPro"/>
</dbReference>
<dbReference type="GO" id="GO:0004637">
    <property type="term" value="F:phosphoribosylamine-glycine ligase activity"/>
    <property type="evidence" value="ECO:0007669"/>
    <property type="project" value="InterPro"/>
</dbReference>
<comment type="catalytic activity">
    <reaction evidence="8">
        <text>2-formamido-N(1)-(5-O-phospho-beta-D-ribosyl)acetamidine + ATP = 5-amino-1-(5-phospho-beta-D-ribosyl)imidazole + ADP + phosphate + H(+)</text>
        <dbReference type="Rhea" id="RHEA:23032"/>
        <dbReference type="ChEBI" id="CHEBI:15378"/>
        <dbReference type="ChEBI" id="CHEBI:30616"/>
        <dbReference type="ChEBI" id="CHEBI:43474"/>
        <dbReference type="ChEBI" id="CHEBI:137981"/>
        <dbReference type="ChEBI" id="CHEBI:147287"/>
        <dbReference type="ChEBI" id="CHEBI:456216"/>
        <dbReference type="EC" id="6.3.3.1"/>
    </reaction>
</comment>
<evidence type="ECO:0000256" key="6">
    <source>
        <dbReference type="ARBA" id="ARBA00042242"/>
    </source>
</evidence>
<comment type="similarity">
    <text evidence="5">Belongs to the GARS family.</text>
</comment>
<protein>
    <recommendedName>
        <fullName evidence="6">Glycinamide ribonucleotide synthetase</fullName>
    </recommendedName>
    <alternativeName>
        <fullName evidence="7">Phosphoribosylglycinamide synthetase</fullName>
    </alternativeName>
</protein>
<accession>A0A2J6PG61</accession>
<feature type="domain" description="Phosphoribosylglycinamide synthetase C-domain" evidence="9">
    <location>
        <begin position="113"/>
        <end position="211"/>
    </location>
</feature>
<evidence type="ECO:0000256" key="5">
    <source>
        <dbReference type="ARBA" id="ARBA00038345"/>
    </source>
</evidence>
<dbReference type="Pfam" id="PF02843">
    <property type="entry name" value="GARS_C"/>
    <property type="match status" value="1"/>
</dbReference>
<dbReference type="PANTHER" id="PTHR43472:SF1">
    <property type="entry name" value="PHOSPHORIBOSYLAMINE--GLYCINE LIGASE, CHLOROPLASTIC"/>
    <property type="match status" value="1"/>
</dbReference>
<dbReference type="Gene3D" id="3.30.470.20">
    <property type="entry name" value="ATP-grasp fold, B domain"/>
    <property type="match status" value="1"/>
</dbReference>
<dbReference type="GO" id="GO:0006164">
    <property type="term" value="P:purine nucleotide biosynthetic process"/>
    <property type="evidence" value="ECO:0007669"/>
    <property type="project" value="UniProtKB-KW"/>
</dbReference>
<dbReference type="GO" id="GO:0004641">
    <property type="term" value="F:phosphoribosylformylglycinamidine cyclo-ligase activity"/>
    <property type="evidence" value="ECO:0007669"/>
    <property type="project" value="UniProtKB-EC"/>
</dbReference>
<keyword evidence="1" id="KW-0436">Ligase</keyword>
<dbReference type="Pfam" id="PF01071">
    <property type="entry name" value="GARS_A"/>
    <property type="match status" value="1"/>
</dbReference>
<dbReference type="Proteomes" id="UP000235672">
    <property type="component" value="Unassembled WGS sequence"/>
</dbReference>
<dbReference type="GO" id="GO:0005524">
    <property type="term" value="F:ATP binding"/>
    <property type="evidence" value="ECO:0007669"/>
    <property type="project" value="UniProtKB-KW"/>
</dbReference>
<organism evidence="10 11">
    <name type="scientific">Hyaloscypha hepaticicola</name>
    <dbReference type="NCBI Taxonomy" id="2082293"/>
    <lineage>
        <taxon>Eukaryota</taxon>
        <taxon>Fungi</taxon>
        <taxon>Dikarya</taxon>
        <taxon>Ascomycota</taxon>
        <taxon>Pezizomycotina</taxon>
        <taxon>Leotiomycetes</taxon>
        <taxon>Helotiales</taxon>
        <taxon>Hyaloscyphaceae</taxon>
        <taxon>Hyaloscypha</taxon>
    </lineage>
</organism>
<dbReference type="InterPro" id="IPR011054">
    <property type="entry name" value="Rudment_hybrid_motif"/>
</dbReference>
<keyword evidence="2" id="KW-0547">Nucleotide-binding</keyword>
<evidence type="ECO:0000256" key="4">
    <source>
        <dbReference type="ARBA" id="ARBA00022840"/>
    </source>
</evidence>
<keyword evidence="4" id="KW-0067">ATP-binding</keyword>
<dbReference type="Gene3D" id="3.90.600.10">
    <property type="entry name" value="Phosphoribosylglycinamide synthetase, C-terminal domain"/>
    <property type="match status" value="1"/>
</dbReference>
<evidence type="ECO:0000256" key="1">
    <source>
        <dbReference type="ARBA" id="ARBA00022598"/>
    </source>
</evidence>
<dbReference type="InterPro" id="IPR020560">
    <property type="entry name" value="PRibGlycinamide_synth_C-dom"/>
</dbReference>
<dbReference type="OrthoDB" id="2018833at2759"/>
<reference evidence="10 11" key="1">
    <citation type="submission" date="2016-05" db="EMBL/GenBank/DDBJ databases">
        <title>A degradative enzymes factory behind the ericoid mycorrhizal symbiosis.</title>
        <authorList>
            <consortium name="DOE Joint Genome Institute"/>
            <person name="Martino E."/>
            <person name="Morin E."/>
            <person name="Grelet G."/>
            <person name="Kuo A."/>
            <person name="Kohler A."/>
            <person name="Daghino S."/>
            <person name="Barry K."/>
            <person name="Choi C."/>
            <person name="Cichocki N."/>
            <person name="Clum A."/>
            <person name="Copeland A."/>
            <person name="Hainaut M."/>
            <person name="Haridas S."/>
            <person name="Labutti K."/>
            <person name="Lindquist E."/>
            <person name="Lipzen A."/>
            <person name="Khouja H.-R."/>
            <person name="Murat C."/>
            <person name="Ohm R."/>
            <person name="Olson A."/>
            <person name="Spatafora J."/>
            <person name="Veneault-Fourrey C."/>
            <person name="Henrissat B."/>
            <person name="Grigoriev I."/>
            <person name="Martin F."/>
            <person name="Perotto S."/>
        </authorList>
    </citation>
    <scope>NUCLEOTIDE SEQUENCE [LARGE SCALE GENOMIC DNA]</scope>
    <source>
        <strain evidence="10 11">UAMH 7357</strain>
    </source>
</reference>